<evidence type="ECO:0000313" key="1">
    <source>
        <dbReference type="EMBL" id="GGU45542.1"/>
    </source>
</evidence>
<organism evidence="1 2">
    <name type="scientific">Lentzea flava</name>
    <dbReference type="NCBI Taxonomy" id="103732"/>
    <lineage>
        <taxon>Bacteria</taxon>
        <taxon>Bacillati</taxon>
        <taxon>Actinomycetota</taxon>
        <taxon>Actinomycetes</taxon>
        <taxon>Pseudonocardiales</taxon>
        <taxon>Pseudonocardiaceae</taxon>
        <taxon>Lentzea</taxon>
    </lineage>
</organism>
<keyword evidence="2" id="KW-1185">Reference proteome</keyword>
<reference evidence="2" key="1">
    <citation type="journal article" date="2019" name="Int. J. Syst. Evol. Microbiol.">
        <title>The Global Catalogue of Microorganisms (GCM) 10K type strain sequencing project: providing services to taxonomists for standard genome sequencing and annotation.</title>
        <authorList>
            <consortium name="The Broad Institute Genomics Platform"/>
            <consortium name="The Broad Institute Genome Sequencing Center for Infectious Disease"/>
            <person name="Wu L."/>
            <person name="Ma J."/>
        </authorList>
    </citation>
    <scope>NUCLEOTIDE SEQUENCE [LARGE SCALE GENOMIC DNA]</scope>
    <source>
        <strain evidence="2">JCM 3296</strain>
    </source>
</reference>
<accession>A0ABQ2UNE2</accession>
<dbReference type="Proteomes" id="UP000649573">
    <property type="component" value="Unassembled WGS sequence"/>
</dbReference>
<protein>
    <submittedName>
        <fullName evidence="1">Uncharacterized protein</fullName>
    </submittedName>
</protein>
<proteinExistence type="predicted"/>
<dbReference type="EMBL" id="BMRE01000018">
    <property type="protein sequence ID" value="GGU45542.1"/>
    <property type="molecule type" value="Genomic_DNA"/>
</dbReference>
<gene>
    <name evidence="1" type="ORF">GCM10010178_42460</name>
</gene>
<name>A0ABQ2UNE2_9PSEU</name>
<evidence type="ECO:0000313" key="2">
    <source>
        <dbReference type="Proteomes" id="UP000649573"/>
    </source>
</evidence>
<comment type="caution">
    <text evidence="1">The sequence shown here is derived from an EMBL/GenBank/DDBJ whole genome shotgun (WGS) entry which is preliminary data.</text>
</comment>
<sequence length="91" mass="10830">MGKKQVYAISWLYVEELNISIRWHQANHFQEIFQGDHKGVNREALREIDRVPTPSTWVDNVDVYREANRYLKAEHPRWYRQHGPLGKTLAA</sequence>